<evidence type="ECO:0000256" key="2">
    <source>
        <dbReference type="SAM" id="MobiDB-lite"/>
    </source>
</evidence>
<protein>
    <recommendedName>
        <fullName evidence="3">Peptidase S1 domain-containing protein</fullName>
    </recommendedName>
</protein>
<dbReference type="CDD" id="cd00190">
    <property type="entry name" value="Tryp_SPc"/>
    <property type="match status" value="1"/>
</dbReference>
<feature type="region of interest" description="Disordered" evidence="2">
    <location>
        <begin position="1"/>
        <end position="29"/>
    </location>
</feature>
<dbReference type="SUPFAM" id="SSF50494">
    <property type="entry name" value="Trypsin-like serine proteases"/>
    <property type="match status" value="1"/>
</dbReference>
<dbReference type="Gene3D" id="2.40.10.10">
    <property type="entry name" value="Trypsin-like serine proteases"/>
    <property type="match status" value="2"/>
</dbReference>
<comment type="caution">
    <text evidence="4">The sequence shown here is derived from an EMBL/GenBank/DDBJ whole genome shotgun (WGS) entry which is preliminary data.</text>
</comment>
<gene>
    <name evidence="4" type="ORF">JD844_029120</name>
</gene>
<dbReference type="Proteomes" id="UP000826234">
    <property type="component" value="Unassembled WGS sequence"/>
</dbReference>
<dbReference type="InterPro" id="IPR009003">
    <property type="entry name" value="Peptidase_S1_PA"/>
</dbReference>
<dbReference type="PROSITE" id="PS50240">
    <property type="entry name" value="TRYPSIN_DOM"/>
    <property type="match status" value="1"/>
</dbReference>
<keyword evidence="5" id="KW-1185">Reference proteome</keyword>
<reference evidence="4 5" key="1">
    <citation type="journal article" date="2022" name="Gigascience">
        <title>A chromosome-level genome assembly and annotation of the desert horned lizard, Phrynosoma platyrhinos, provides insight into chromosomal rearrangements among reptiles.</title>
        <authorList>
            <person name="Koochekian N."/>
            <person name="Ascanio A."/>
            <person name="Farleigh K."/>
            <person name="Card D.C."/>
            <person name="Schield D.R."/>
            <person name="Castoe T.A."/>
            <person name="Jezkova T."/>
        </authorList>
    </citation>
    <scope>NUCLEOTIDE SEQUENCE [LARGE SCALE GENOMIC DNA]</scope>
    <source>
        <strain evidence="4">NK-2021</strain>
    </source>
</reference>
<dbReference type="InterPro" id="IPR043504">
    <property type="entry name" value="Peptidase_S1_PA_chymotrypsin"/>
</dbReference>
<dbReference type="SMART" id="SM00020">
    <property type="entry name" value="Tryp_SPc"/>
    <property type="match status" value="1"/>
</dbReference>
<name>A0ABQ7SIQ7_PHRPL</name>
<dbReference type="InterPro" id="IPR001254">
    <property type="entry name" value="Trypsin_dom"/>
</dbReference>
<evidence type="ECO:0000256" key="1">
    <source>
        <dbReference type="ARBA" id="ARBA00023157"/>
    </source>
</evidence>
<proteinExistence type="predicted"/>
<dbReference type="EMBL" id="JAIPUX010005290">
    <property type="protein sequence ID" value="KAH0617246.1"/>
    <property type="molecule type" value="Genomic_DNA"/>
</dbReference>
<sequence length="197" mass="21839">MEEGKEKNKRLKRTEKEEGEKGTGLPTSVLPTPLLASSLNLPHWRAVIGASKLSSLGAEVHVRFIKQVVIHEAYNPTTEVNDIALMELDQPIMCSDYIQPACVPSGDTKVALLQYCFISGWGVMRERAGTVSSDILQEAKVNRISPVLCNSSHWYDGAVQPHTICAGYREGGIDSCQSEGFRTLVWYYWIVDVLSVL</sequence>
<feature type="domain" description="Peptidase S1" evidence="3">
    <location>
        <begin position="22"/>
        <end position="197"/>
    </location>
</feature>
<dbReference type="PANTHER" id="PTHR24252">
    <property type="entry name" value="ACROSIN-RELATED"/>
    <property type="match status" value="1"/>
</dbReference>
<accession>A0ABQ7SIQ7</accession>
<dbReference type="PANTHER" id="PTHR24252:SF8">
    <property type="entry name" value="ACROSIN"/>
    <property type="match status" value="1"/>
</dbReference>
<evidence type="ECO:0000313" key="4">
    <source>
        <dbReference type="EMBL" id="KAH0617246.1"/>
    </source>
</evidence>
<evidence type="ECO:0000313" key="5">
    <source>
        <dbReference type="Proteomes" id="UP000826234"/>
    </source>
</evidence>
<organism evidence="4 5">
    <name type="scientific">Phrynosoma platyrhinos</name>
    <name type="common">Desert horned lizard</name>
    <dbReference type="NCBI Taxonomy" id="52577"/>
    <lineage>
        <taxon>Eukaryota</taxon>
        <taxon>Metazoa</taxon>
        <taxon>Chordata</taxon>
        <taxon>Craniata</taxon>
        <taxon>Vertebrata</taxon>
        <taxon>Euteleostomi</taxon>
        <taxon>Lepidosauria</taxon>
        <taxon>Squamata</taxon>
        <taxon>Bifurcata</taxon>
        <taxon>Unidentata</taxon>
        <taxon>Episquamata</taxon>
        <taxon>Toxicofera</taxon>
        <taxon>Iguania</taxon>
        <taxon>Phrynosomatidae</taxon>
        <taxon>Phrynosomatinae</taxon>
        <taxon>Phrynosoma</taxon>
    </lineage>
</organism>
<dbReference type="Pfam" id="PF00089">
    <property type="entry name" value="Trypsin"/>
    <property type="match status" value="1"/>
</dbReference>
<keyword evidence="1" id="KW-1015">Disulfide bond</keyword>
<evidence type="ECO:0000259" key="3">
    <source>
        <dbReference type="PROSITE" id="PS50240"/>
    </source>
</evidence>